<gene>
    <name evidence="1" type="ORF">E6C51_02900</name>
</gene>
<name>A0A4S4A7U9_9HYPH</name>
<organism evidence="1 2">
    <name type="scientific">Allorhizobium terrae</name>
    <dbReference type="NCBI Taxonomy" id="1848972"/>
    <lineage>
        <taxon>Bacteria</taxon>
        <taxon>Pseudomonadati</taxon>
        <taxon>Pseudomonadota</taxon>
        <taxon>Alphaproteobacteria</taxon>
        <taxon>Hyphomicrobiales</taxon>
        <taxon>Rhizobiaceae</taxon>
        <taxon>Rhizobium/Agrobacterium group</taxon>
        <taxon>Allorhizobium</taxon>
    </lineage>
</organism>
<evidence type="ECO:0000313" key="1">
    <source>
        <dbReference type="EMBL" id="THF54056.1"/>
    </source>
</evidence>
<dbReference type="Proteomes" id="UP000310754">
    <property type="component" value="Unassembled WGS sequence"/>
</dbReference>
<dbReference type="Gene3D" id="1.20.140.10">
    <property type="entry name" value="Butyryl-CoA Dehydrogenase, subunit A, domain 3"/>
    <property type="match status" value="1"/>
</dbReference>
<protein>
    <recommendedName>
        <fullName evidence="3">Acyl-CoA dehydrogenase C-terminal domain-containing protein</fullName>
    </recommendedName>
</protein>
<dbReference type="InterPro" id="IPR037069">
    <property type="entry name" value="AcylCoA_DH/ox_N_sf"/>
</dbReference>
<evidence type="ECO:0000313" key="2">
    <source>
        <dbReference type="Proteomes" id="UP000310754"/>
    </source>
</evidence>
<dbReference type="RefSeq" id="WP_190234951.1">
    <property type="nucleotide sequence ID" value="NZ_SSOA01000001.1"/>
</dbReference>
<dbReference type="InterPro" id="IPR009100">
    <property type="entry name" value="AcylCoA_DH/oxidase_NM_dom_sf"/>
</dbReference>
<dbReference type="SUPFAM" id="SSF56645">
    <property type="entry name" value="Acyl-CoA dehydrogenase NM domain-like"/>
    <property type="match status" value="1"/>
</dbReference>
<accession>A0A4S4A7U9</accession>
<keyword evidence="2" id="KW-1185">Reference proteome</keyword>
<dbReference type="AlphaFoldDB" id="A0A4S4A7U9"/>
<sequence>MHNVFRLSDQRLPDQRQQSAAQLSTEVEALNAARDIVGRIRATLNDADGDKRQLFKVLSSVSRSGLLGISVPSDHCGADIANAILAEVIALVAESAVELGECLKSHFQVIEALRLFASQGQHSVYFSHALAGEQFALASYGEPEHHEPSTWPHLTADRTGFRLPPSTVSIAGGFWDWIAVPAIDPKGQHVLTLLARDTEGLAFRPVVDSLPQDQQPDVWMDIADIHIPADNLIPLTIGSLELSIWASLSHLLNSSIDLGIAKSAFADVCEHHRKAKGEDMSARVIVGQLAARIEGASAMLERAGQKLDIAQVSASADSALQASLSANTAAILAKDAAIAAKTTLAGISKSRGGDLTSRHTTQTQAETYPLNDEIHQLNSVELGGFHIDEKPPSAWPFGSR</sequence>
<dbReference type="GO" id="GO:0050660">
    <property type="term" value="F:flavin adenine dinucleotide binding"/>
    <property type="evidence" value="ECO:0007669"/>
    <property type="project" value="InterPro"/>
</dbReference>
<reference evidence="1 2" key="1">
    <citation type="submission" date="2019-04" db="EMBL/GenBank/DDBJ databases">
        <title>Rhizobium terrae sp. nov., isolated from a paddy soil.</title>
        <authorList>
            <person name="Lin S.-Y."/>
            <person name="Hameed A."/>
            <person name="Huang H.-I."/>
            <person name="Young C.-C."/>
        </authorList>
    </citation>
    <scope>NUCLEOTIDE SEQUENCE [LARGE SCALE GENOMIC DNA]</scope>
    <source>
        <strain evidence="1 2">CC-HIH110</strain>
    </source>
</reference>
<comment type="caution">
    <text evidence="1">The sequence shown here is derived from an EMBL/GenBank/DDBJ whole genome shotgun (WGS) entry which is preliminary data.</text>
</comment>
<proteinExistence type="predicted"/>
<dbReference type="GO" id="GO:0016627">
    <property type="term" value="F:oxidoreductase activity, acting on the CH-CH group of donors"/>
    <property type="evidence" value="ECO:0007669"/>
    <property type="project" value="InterPro"/>
</dbReference>
<evidence type="ECO:0008006" key="3">
    <source>
        <dbReference type="Google" id="ProtNLM"/>
    </source>
</evidence>
<dbReference type="Gene3D" id="1.10.540.10">
    <property type="entry name" value="Acyl-CoA dehydrogenase/oxidase, N-terminal domain"/>
    <property type="match status" value="1"/>
</dbReference>
<dbReference type="EMBL" id="SSOA01000001">
    <property type="protein sequence ID" value="THF54056.1"/>
    <property type="molecule type" value="Genomic_DNA"/>
</dbReference>